<evidence type="ECO:0000256" key="2">
    <source>
        <dbReference type="ARBA" id="ARBA00012438"/>
    </source>
</evidence>
<dbReference type="InterPro" id="IPR003594">
    <property type="entry name" value="HATPase_dom"/>
</dbReference>
<sequence>MSYRNRLLFYVAVIFTVFALISLLVGLTNGERYKQSIMQSRLSGYAQMVAEAGDEADAAIAYFPDDVRVTLIDADGKVRFDSDNSFETMENHLGRPEIQECLRRGEGTSLRRSDTSGERYFYYAMEYDGRIVRVAQNFDISLEDFFSTDWMFLLFEFLLLVFSLFILYFLTERYGRKEEERADIETRRLKHEMTGNISHELKTPVSSIQGYLETIVNHPELSEERRRLFIERSYLQSLRLSDMITDISTITKLEEAPEQFKVVPVNVKVVFEEVLEELSDAVGSHGIQVENNLQPVCVRGNYNLIYSIFRNLIENTMKYAGDGSCVHVSYSLNQDGSHCIDYYDTGRGVADDELDKIFERFYRLDADRGKPVGGSGLGLSIVRNAVLFHKGGIKAYRVPGGGLGFRFTLRDLR</sequence>
<evidence type="ECO:0000256" key="7">
    <source>
        <dbReference type="SAM" id="Phobius"/>
    </source>
</evidence>
<evidence type="ECO:0000256" key="6">
    <source>
        <dbReference type="ARBA" id="ARBA00023012"/>
    </source>
</evidence>
<evidence type="ECO:0000256" key="5">
    <source>
        <dbReference type="ARBA" id="ARBA00022777"/>
    </source>
</evidence>
<evidence type="ECO:0000256" key="1">
    <source>
        <dbReference type="ARBA" id="ARBA00000085"/>
    </source>
</evidence>
<dbReference type="SMART" id="SM00387">
    <property type="entry name" value="HATPase_c"/>
    <property type="match status" value="1"/>
</dbReference>
<keyword evidence="4" id="KW-0808">Transferase</keyword>
<dbReference type="PRINTS" id="PR00344">
    <property type="entry name" value="BCTRLSENSOR"/>
</dbReference>
<evidence type="ECO:0000313" key="9">
    <source>
        <dbReference type="EMBL" id="MBO8479898.1"/>
    </source>
</evidence>
<comment type="catalytic activity">
    <reaction evidence="1">
        <text>ATP + protein L-histidine = ADP + protein N-phospho-L-histidine.</text>
        <dbReference type="EC" id="2.7.13.3"/>
    </reaction>
</comment>
<dbReference type="GO" id="GO:0016036">
    <property type="term" value="P:cellular response to phosphate starvation"/>
    <property type="evidence" value="ECO:0007669"/>
    <property type="project" value="TreeGrafter"/>
</dbReference>
<dbReference type="EMBL" id="JADILW010000032">
    <property type="protein sequence ID" value="MBO8479898.1"/>
    <property type="molecule type" value="Genomic_DNA"/>
</dbReference>
<dbReference type="EC" id="2.7.13.3" evidence="2"/>
<dbReference type="InterPro" id="IPR036097">
    <property type="entry name" value="HisK_dim/P_sf"/>
</dbReference>
<proteinExistence type="predicted"/>
<dbReference type="Gene3D" id="3.30.565.10">
    <property type="entry name" value="Histidine kinase-like ATPase, C-terminal domain"/>
    <property type="match status" value="1"/>
</dbReference>
<name>A0A9D9NNT2_9BACT</name>
<accession>A0A9D9NNT2</accession>
<reference evidence="9" key="2">
    <citation type="journal article" date="2021" name="PeerJ">
        <title>Extensive microbial diversity within the chicken gut microbiome revealed by metagenomics and culture.</title>
        <authorList>
            <person name="Gilroy R."/>
            <person name="Ravi A."/>
            <person name="Getino M."/>
            <person name="Pursley I."/>
            <person name="Horton D.L."/>
            <person name="Alikhan N.F."/>
            <person name="Baker D."/>
            <person name="Gharbi K."/>
            <person name="Hall N."/>
            <person name="Watson M."/>
            <person name="Adriaenssens E.M."/>
            <person name="Foster-Nyarko E."/>
            <person name="Jarju S."/>
            <person name="Secka A."/>
            <person name="Antonio M."/>
            <person name="Oren A."/>
            <person name="Chaudhuri R.R."/>
            <person name="La Ragione R."/>
            <person name="Hildebrand F."/>
            <person name="Pallen M.J."/>
        </authorList>
    </citation>
    <scope>NUCLEOTIDE SEQUENCE</scope>
    <source>
        <strain evidence="9">B3-1481</strain>
    </source>
</reference>
<feature type="transmembrane region" description="Helical" evidence="7">
    <location>
        <begin position="7"/>
        <end position="28"/>
    </location>
</feature>
<dbReference type="Pfam" id="PF00512">
    <property type="entry name" value="HisKA"/>
    <property type="match status" value="1"/>
</dbReference>
<evidence type="ECO:0000256" key="3">
    <source>
        <dbReference type="ARBA" id="ARBA00022553"/>
    </source>
</evidence>
<organism evidence="9 10">
    <name type="scientific">Candidatus Cryptobacteroides avistercoris</name>
    <dbReference type="NCBI Taxonomy" id="2840758"/>
    <lineage>
        <taxon>Bacteria</taxon>
        <taxon>Pseudomonadati</taxon>
        <taxon>Bacteroidota</taxon>
        <taxon>Bacteroidia</taxon>
        <taxon>Bacteroidales</taxon>
        <taxon>Candidatus Cryptobacteroides</taxon>
    </lineage>
</organism>
<dbReference type="CDD" id="cd00075">
    <property type="entry name" value="HATPase"/>
    <property type="match status" value="1"/>
</dbReference>
<keyword evidence="6" id="KW-0902">Two-component regulatory system</keyword>
<dbReference type="SUPFAM" id="SSF47384">
    <property type="entry name" value="Homodimeric domain of signal transducing histidine kinase"/>
    <property type="match status" value="1"/>
</dbReference>
<dbReference type="InterPro" id="IPR005467">
    <property type="entry name" value="His_kinase_dom"/>
</dbReference>
<keyword evidence="7" id="KW-0472">Membrane</keyword>
<dbReference type="SMART" id="SM00388">
    <property type="entry name" value="HisKA"/>
    <property type="match status" value="1"/>
</dbReference>
<protein>
    <recommendedName>
        <fullName evidence="2">histidine kinase</fullName>
        <ecNumber evidence="2">2.7.13.3</ecNumber>
    </recommendedName>
</protein>
<dbReference type="SUPFAM" id="SSF55874">
    <property type="entry name" value="ATPase domain of HSP90 chaperone/DNA topoisomerase II/histidine kinase"/>
    <property type="match status" value="1"/>
</dbReference>
<gene>
    <name evidence="9" type="ORF">IAB76_02140</name>
</gene>
<dbReference type="PANTHER" id="PTHR45453">
    <property type="entry name" value="PHOSPHATE REGULON SENSOR PROTEIN PHOR"/>
    <property type="match status" value="1"/>
</dbReference>
<evidence type="ECO:0000313" key="10">
    <source>
        <dbReference type="Proteomes" id="UP000823769"/>
    </source>
</evidence>
<keyword evidence="3" id="KW-0597">Phosphoprotein</keyword>
<dbReference type="GO" id="GO:0005886">
    <property type="term" value="C:plasma membrane"/>
    <property type="evidence" value="ECO:0007669"/>
    <property type="project" value="TreeGrafter"/>
</dbReference>
<evidence type="ECO:0000256" key="4">
    <source>
        <dbReference type="ARBA" id="ARBA00022679"/>
    </source>
</evidence>
<reference evidence="9" key="1">
    <citation type="submission" date="2020-10" db="EMBL/GenBank/DDBJ databases">
        <authorList>
            <person name="Gilroy R."/>
        </authorList>
    </citation>
    <scope>NUCLEOTIDE SEQUENCE</scope>
    <source>
        <strain evidence="9">B3-1481</strain>
    </source>
</reference>
<dbReference type="PANTHER" id="PTHR45453:SF1">
    <property type="entry name" value="PHOSPHATE REGULON SENSOR PROTEIN PHOR"/>
    <property type="match status" value="1"/>
</dbReference>
<keyword evidence="5" id="KW-0418">Kinase</keyword>
<feature type="domain" description="Histidine kinase" evidence="8">
    <location>
        <begin position="196"/>
        <end position="413"/>
    </location>
</feature>
<dbReference type="InterPro" id="IPR003661">
    <property type="entry name" value="HisK_dim/P_dom"/>
</dbReference>
<dbReference type="CDD" id="cd00082">
    <property type="entry name" value="HisKA"/>
    <property type="match status" value="1"/>
</dbReference>
<dbReference type="PROSITE" id="PS50109">
    <property type="entry name" value="HIS_KIN"/>
    <property type="match status" value="1"/>
</dbReference>
<dbReference type="Gene3D" id="1.10.287.130">
    <property type="match status" value="1"/>
</dbReference>
<evidence type="ECO:0000259" key="8">
    <source>
        <dbReference type="PROSITE" id="PS50109"/>
    </source>
</evidence>
<dbReference type="GO" id="GO:0004721">
    <property type="term" value="F:phosphoprotein phosphatase activity"/>
    <property type="evidence" value="ECO:0007669"/>
    <property type="project" value="TreeGrafter"/>
</dbReference>
<dbReference type="AlphaFoldDB" id="A0A9D9NNT2"/>
<comment type="caution">
    <text evidence="9">The sequence shown here is derived from an EMBL/GenBank/DDBJ whole genome shotgun (WGS) entry which is preliminary data.</text>
</comment>
<keyword evidence="7" id="KW-0812">Transmembrane</keyword>
<dbReference type="Pfam" id="PF02518">
    <property type="entry name" value="HATPase_c"/>
    <property type="match status" value="1"/>
</dbReference>
<keyword evidence="7" id="KW-1133">Transmembrane helix</keyword>
<dbReference type="GO" id="GO:0000155">
    <property type="term" value="F:phosphorelay sensor kinase activity"/>
    <property type="evidence" value="ECO:0007669"/>
    <property type="project" value="InterPro"/>
</dbReference>
<dbReference type="Proteomes" id="UP000823769">
    <property type="component" value="Unassembled WGS sequence"/>
</dbReference>
<dbReference type="InterPro" id="IPR050351">
    <property type="entry name" value="BphY/WalK/GraS-like"/>
</dbReference>
<dbReference type="InterPro" id="IPR036890">
    <property type="entry name" value="HATPase_C_sf"/>
</dbReference>
<feature type="transmembrane region" description="Helical" evidence="7">
    <location>
        <begin position="150"/>
        <end position="171"/>
    </location>
</feature>
<dbReference type="InterPro" id="IPR004358">
    <property type="entry name" value="Sig_transdc_His_kin-like_C"/>
</dbReference>